<evidence type="ECO:0000256" key="2">
    <source>
        <dbReference type="SAM" id="Phobius"/>
    </source>
</evidence>
<name>A0A2M7T957_9ACTN</name>
<sequence>MGNEEGKINGNISHSDINPSGTCADMISIASLRRLRKNIVLSYAATSVALSLFMVEKPLKRYRDFTDIVSNQISPF</sequence>
<reference evidence="4" key="1">
    <citation type="submission" date="2017-09" db="EMBL/GenBank/DDBJ databases">
        <title>Depth-based differentiation of microbial function through sediment-hosted aquifers and enrichment of novel symbionts in the deep terrestrial subsurface.</title>
        <authorList>
            <person name="Probst A.J."/>
            <person name="Ladd B."/>
            <person name="Jarett J.K."/>
            <person name="Geller-Mcgrath D.E."/>
            <person name="Sieber C.M.K."/>
            <person name="Emerson J.B."/>
            <person name="Anantharaman K."/>
            <person name="Thomas B.C."/>
            <person name="Malmstrom R."/>
            <person name="Stieglmeier M."/>
            <person name="Klingl A."/>
            <person name="Woyke T."/>
            <person name="Ryan C.M."/>
            <person name="Banfield J.F."/>
        </authorList>
    </citation>
    <scope>NUCLEOTIDE SEQUENCE [LARGE SCALE GENOMIC DNA]</scope>
</reference>
<feature type="region of interest" description="Disordered" evidence="1">
    <location>
        <begin position="1"/>
        <end position="21"/>
    </location>
</feature>
<evidence type="ECO:0000313" key="3">
    <source>
        <dbReference type="EMBL" id="PIZ40627.1"/>
    </source>
</evidence>
<keyword evidence="2" id="KW-0812">Transmembrane</keyword>
<dbReference type="Proteomes" id="UP000230956">
    <property type="component" value="Unassembled WGS sequence"/>
</dbReference>
<comment type="caution">
    <text evidence="3">The sequence shown here is derived from an EMBL/GenBank/DDBJ whole genome shotgun (WGS) entry which is preliminary data.</text>
</comment>
<feature type="transmembrane region" description="Helical" evidence="2">
    <location>
        <begin position="39"/>
        <end position="55"/>
    </location>
</feature>
<proteinExistence type="predicted"/>
<protein>
    <submittedName>
        <fullName evidence="3">Uncharacterized protein</fullName>
    </submittedName>
</protein>
<keyword evidence="2" id="KW-1133">Transmembrane helix</keyword>
<keyword evidence="2" id="KW-0472">Membrane</keyword>
<gene>
    <name evidence="3" type="ORF">COY37_03610</name>
</gene>
<organism evidence="3 4">
    <name type="scientific">Candidatus Aquicultor secundus</name>
    <dbReference type="NCBI Taxonomy" id="1973895"/>
    <lineage>
        <taxon>Bacteria</taxon>
        <taxon>Bacillati</taxon>
        <taxon>Actinomycetota</taxon>
        <taxon>Candidatus Aquicultoria</taxon>
        <taxon>Candidatus Aquicultorales</taxon>
        <taxon>Candidatus Aquicultoraceae</taxon>
        <taxon>Candidatus Aquicultor</taxon>
    </lineage>
</organism>
<evidence type="ECO:0000313" key="4">
    <source>
        <dbReference type="Proteomes" id="UP000230956"/>
    </source>
</evidence>
<dbReference type="AlphaFoldDB" id="A0A2M7T957"/>
<dbReference type="EMBL" id="PFNG01000085">
    <property type="protein sequence ID" value="PIZ40627.1"/>
    <property type="molecule type" value="Genomic_DNA"/>
</dbReference>
<evidence type="ECO:0000256" key="1">
    <source>
        <dbReference type="SAM" id="MobiDB-lite"/>
    </source>
</evidence>
<accession>A0A2M7T957</accession>
<feature type="compositionally biased region" description="Polar residues" evidence="1">
    <location>
        <begin position="10"/>
        <end position="21"/>
    </location>
</feature>